<dbReference type="AlphaFoldDB" id="A0A941DWS7"/>
<dbReference type="Proteomes" id="UP000675284">
    <property type="component" value="Unassembled WGS sequence"/>
</dbReference>
<gene>
    <name evidence="2" type="ORF">KCX74_13855</name>
</gene>
<accession>A0A941DWS7</accession>
<dbReference type="RefSeq" id="WP_034679890.1">
    <property type="nucleotide sequence ID" value="NZ_BAAACY010000088.1"/>
</dbReference>
<protein>
    <submittedName>
        <fullName evidence="2">DUF2642 domain-containing protein</fullName>
    </submittedName>
</protein>
<name>A0A941DWS7_9BACI</name>
<proteinExistence type="predicted"/>
<evidence type="ECO:0000256" key="1">
    <source>
        <dbReference type="SAM" id="Phobius"/>
    </source>
</evidence>
<comment type="caution">
    <text evidence="2">The sequence shown here is derived from an EMBL/GenBank/DDBJ whole genome shotgun (WGS) entry which is preliminary data.</text>
</comment>
<sequence>MKADYFYQKACKYYGKPVKVVDHYGKCYRGVLKDVTPKGIYLDSGVSGFFFPFFAIVSLVLLTSLFFI</sequence>
<evidence type="ECO:0000313" key="3">
    <source>
        <dbReference type="Proteomes" id="UP000675284"/>
    </source>
</evidence>
<feature type="transmembrane region" description="Helical" evidence="1">
    <location>
        <begin position="49"/>
        <end position="67"/>
    </location>
</feature>
<organism evidence="2 3">
    <name type="scientific">Virgibacillus salarius</name>
    <dbReference type="NCBI Taxonomy" id="447199"/>
    <lineage>
        <taxon>Bacteria</taxon>
        <taxon>Bacillati</taxon>
        <taxon>Bacillota</taxon>
        <taxon>Bacilli</taxon>
        <taxon>Bacillales</taxon>
        <taxon>Bacillaceae</taxon>
        <taxon>Virgibacillus</taxon>
    </lineage>
</organism>
<keyword evidence="1" id="KW-0472">Membrane</keyword>
<dbReference type="EMBL" id="JAGSOT010000043">
    <property type="protein sequence ID" value="MBR7797121.1"/>
    <property type="molecule type" value="Genomic_DNA"/>
</dbReference>
<reference evidence="2" key="1">
    <citation type="submission" date="2021-04" db="EMBL/GenBank/DDBJ databases">
        <title>Isolation and polyphasic classification of algal microorganism.</title>
        <authorList>
            <person name="Wang S."/>
        </authorList>
    </citation>
    <scope>NUCLEOTIDE SEQUENCE</scope>
    <source>
        <strain evidence="2">720a</strain>
    </source>
</reference>
<keyword evidence="1" id="KW-0812">Transmembrane</keyword>
<keyword evidence="1" id="KW-1133">Transmembrane helix</keyword>
<keyword evidence="3" id="KW-1185">Reference proteome</keyword>
<evidence type="ECO:0000313" key="2">
    <source>
        <dbReference type="EMBL" id="MBR7797121.1"/>
    </source>
</evidence>